<dbReference type="AlphaFoldDB" id="A0A2D4LJ49"/>
<dbReference type="PANTHER" id="PTHR15683">
    <property type="entry name" value="SCAFFOLD ATTACHMENT FACTOR B-RELATED"/>
    <property type="match status" value="1"/>
</dbReference>
<feature type="compositionally biased region" description="Polar residues" evidence="3">
    <location>
        <begin position="156"/>
        <end position="172"/>
    </location>
</feature>
<dbReference type="EMBL" id="IACM01014245">
    <property type="protein sequence ID" value="LAB20959.1"/>
    <property type="molecule type" value="Transcribed_RNA"/>
</dbReference>
<comment type="subcellular location">
    <subcellularLocation>
        <location evidence="1">Nucleus</location>
    </subcellularLocation>
</comment>
<dbReference type="PANTHER" id="PTHR15683:SF6">
    <property type="entry name" value="SCAFFOLD ATTACHMENT FACTOR B1"/>
    <property type="match status" value="1"/>
</dbReference>
<organism evidence="4">
    <name type="scientific">Micrurus spixii</name>
    <name type="common">Amazon coral snake</name>
    <dbReference type="NCBI Taxonomy" id="129469"/>
    <lineage>
        <taxon>Eukaryota</taxon>
        <taxon>Metazoa</taxon>
        <taxon>Chordata</taxon>
        <taxon>Craniata</taxon>
        <taxon>Vertebrata</taxon>
        <taxon>Euteleostomi</taxon>
        <taxon>Lepidosauria</taxon>
        <taxon>Squamata</taxon>
        <taxon>Bifurcata</taxon>
        <taxon>Unidentata</taxon>
        <taxon>Episquamata</taxon>
        <taxon>Toxicofera</taxon>
        <taxon>Serpentes</taxon>
        <taxon>Colubroidea</taxon>
        <taxon>Elapidae</taxon>
        <taxon>Elapinae</taxon>
        <taxon>Micrurus</taxon>
    </lineage>
</organism>
<dbReference type="GO" id="GO:0005634">
    <property type="term" value="C:nucleus"/>
    <property type="evidence" value="ECO:0007669"/>
    <property type="project" value="UniProtKB-SubCell"/>
</dbReference>
<keyword evidence="2" id="KW-0539">Nucleus</keyword>
<protein>
    <submittedName>
        <fullName evidence="4">Uncharacterized protein</fullName>
    </submittedName>
</protein>
<feature type="compositionally biased region" description="Basic and acidic residues" evidence="3">
    <location>
        <begin position="47"/>
        <end position="57"/>
    </location>
</feature>
<accession>A0A2D4LJ49</accession>
<feature type="compositionally biased region" description="Basic and acidic residues" evidence="3">
    <location>
        <begin position="139"/>
        <end position="149"/>
    </location>
</feature>
<proteinExistence type="predicted"/>
<evidence type="ECO:0000256" key="1">
    <source>
        <dbReference type="ARBA" id="ARBA00004123"/>
    </source>
</evidence>
<feature type="region of interest" description="Disordered" evidence="3">
    <location>
        <begin position="1"/>
        <end position="195"/>
    </location>
</feature>
<name>A0A2D4LJ49_9SAUR</name>
<dbReference type="GO" id="GO:0006357">
    <property type="term" value="P:regulation of transcription by RNA polymerase II"/>
    <property type="evidence" value="ECO:0007669"/>
    <property type="project" value="TreeGrafter"/>
</dbReference>
<reference evidence="4" key="1">
    <citation type="submission" date="2017-07" db="EMBL/GenBank/DDBJ databases">
        <authorList>
            <person name="Mikheyev A."/>
            <person name="Grau M."/>
        </authorList>
    </citation>
    <scope>NUCLEOTIDE SEQUENCE</scope>
    <source>
        <tissue evidence="4">Venom_gland</tissue>
    </source>
</reference>
<feature type="compositionally biased region" description="Basic and acidic residues" evidence="3">
    <location>
        <begin position="9"/>
        <end position="18"/>
    </location>
</feature>
<evidence type="ECO:0000256" key="2">
    <source>
        <dbReference type="ARBA" id="ARBA00023242"/>
    </source>
</evidence>
<feature type="compositionally biased region" description="Basic and acidic residues" evidence="3">
    <location>
        <begin position="175"/>
        <end position="187"/>
    </location>
</feature>
<dbReference type="GO" id="GO:0043565">
    <property type="term" value="F:sequence-specific DNA binding"/>
    <property type="evidence" value="ECO:0007669"/>
    <property type="project" value="TreeGrafter"/>
</dbReference>
<evidence type="ECO:0000313" key="4">
    <source>
        <dbReference type="EMBL" id="LAB20959.1"/>
    </source>
</evidence>
<dbReference type="GO" id="GO:0050684">
    <property type="term" value="P:regulation of mRNA processing"/>
    <property type="evidence" value="ECO:0007669"/>
    <property type="project" value="TreeGrafter"/>
</dbReference>
<sequence length="195" mass="20608">MLDILGDTCKSEPLKEEASEAEQAQEANEPFLGKKEEEEDTLAASTKSDEDLVDKDSQSGPAEAKNQEEDDAKLLVVAQGEPSEQTVEEDKPDSDSLAVESRSGGGGGGGESSKEAQTLEACSEETAESDTGPQVVSPEAKKMEVKANVEEEPSATRESSAQEGGDQNTSSNEDAEAKSASKDEKGRFMATYLPN</sequence>
<dbReference type="InterPro" id="IPR051738">
    <property type="entry name" value="SAF_Modulators"/>
</dbReference>
<evidence type="ECO:0000256" key="3">
    <source>
        <dbReference type="SAM" id="MobiDB-lite"/>
    </source>
</evidence>
<reference evidence="4" key="2">
    <citation type="submission" date="2017-11" db="EMBL/GenBank/DDBJ databases">
        <title>Coralsnake Venomics: Analyses of Venom Gland Transcriptomes and Proteomes of Six Brazilian Taxa.</title>
        <authorList>
            <person name="Aird S.D."/>
            <person name="Jorge da Silva N."/>
            <person name="Qiu L."/>
            <person name="Villar-Briones A."/>
            <person name="Aparecida-Saddi V."/>
            <person name="Campos-Telles M.P."/>
            <person name="Grau M."/>
            <person name="Mikheyev A.S."/>
        </authorList>
    </citation>
    <scope>NUCLEOTIDE SEQUENCE</scope>
    <source>
        <tissue evidence="4">Venom_gland</tissue>
    </source>
</reference>